<protein>
    <recommendedName>
        <fullName evidence="10">O-methyltransferase</fullName>
    </recommendedName>
</protein>
<dbReference type="PROSITE" id="PS51683">
    <property type="entry name" value="SAM_OMT_II"/>
    <property type="match status" value="1"/>
</dbReference>
<comment type="caution">
    <text evidence="8">The sequence shown here is derived from an EMBL/GenBank/DDBJ whole genome shotgun (WGS) entry which is preliminary data.</text>
</comment>
<dbReference type="Gene3D" id="1.10.10.10">
    <property type="entry name" value="Winged helix-like DNA-binding domain superfamily/Winged helix DNA-binding domain"/>
    <property type="match status" value="1"/>
</dbReference>
<dbReference type="InterPro" id="IPR001077">
    <property type="entry name" value="COMT_C"/>
</dbReference>
<accession>A0AAD7A2N2</accession>
<dbReference type="InterPro" id="IPR036390">
    <property type="entry name" value="WH_DNA-bd_sf"/>
</dbReference>
<feature type="chain" id="PRO_5042199632" description="O-methyltransferase" evidence="5">
    <location>
        <begin position="19"/>
        <end position="593"/>
    </location>
</feature>
<evidence type="ECO:0000313" key="9">
    <source>
        <dbReference type="Proteomes" id="UP001218218"/>
    </source>
</evidence>
<dbReference type="InterPro" id="IPR029063">
    <property type="entry name" value="SAM-dependent_MTases_sf"/>
</dbReference>
<evidence type="ECO:0000259" key="7">
    <source>
        <dbReference type="Pfam" id="PF08100"/>
    </source>
</evidence>
<dbReference type="PANTHER" id="PTHR43712">
    <property type="entry name" value="PUTATIVE (AFU_ORTHOLOGUE AFUA_4G14580)-RELATED"/>
    <property type="match status" value="1"/>
</dbReference>
<evidence type="ECO:0000259" key="6">
    <source>
        <dbReference type="Pfam" id="PF00891"/>
    </source>
</evidence>
<feature type="domain" description="O-methyltransferase dimerisation" evidence="7">
    <location>
        <begin position="120"/>
        <end position="189"/>
    </location>
</feature>
<dbReference type="GO" id="GO:0008171">
    <property type="term" value="F:O-methyltransferase activity"/>
    <property type="evidence" value="ECO:0007669"/>
    <property type="project" value="InterPro"/>
</dbReference>
<reference evidence="8" key="1">
    <citation type="submission" date="2023-03" db="EMBL/GenBank/DDBJ databases">
        <title>Massive genome expansion in bonnet fungi (Mycena s.s.) driven by repeated elements and novel gene families across ecological guilds.</title>
        <authorList>
            <consortium name="Lawrence Berkeley National Laboratory"/>
            <person name="Harder C.B."/>
            <person name="Miyauchi S."/>
            <person name="Viragh M."/>
            <person name="Kuo A."/>
            <person name="Thoen E."/>
            <person name="Andreopoulos B."/>
            <person name="Lu D."/>
            <person name="Skrede I."/>
            <person name="Drula E."/>
            <person name="Henrissat B."/>
            <person name="Morin E."/>
            <person name="Kohler A."/>
            <person name="Barry K."/>
            <person name="LaButti K."/>
            <person name="Morin E."/>
            <person name="Salamov A."/>
            <person name="Lipzen A."/>
            <person name="Mereny Z."/>
            <person name="Hegedus B."/>
            <person name="Baldrian P."/>
            <person name="Stursova M."/>
            <person name="Weitz H."/>
            <person name="Taylor A."/>
            <person name="Grigoriev I.V."/>
            <person name="Nagy L.G."/>
            <person name="Martin F."/>
            <person name="Kauserud H."/>
        </authorList>
    </citation>
    <scope>NUCLEOTIDE SEQUENCE</scope>
    <source>
        <strain evidence="8">CBHHK002</strain>
    </source>
</reference>
<dbReference type="PANTHER" id="PTHR43712:SF2">
    <property type="entry name" value="O-METHYLTRANSFERASE CICE"/>
    <property type="match status" value="1"/>
</dbReference>
<feature type="region of interest" description="Disordered" evidence="4">
    <location>
        <begin position="35"/>
        <end position="69"/>
    </location>
</feature>
<dbReference type="SUPFAM" id="SSF53335">
    <property type="entry name" value="S-adenosyl-L-methionine-dependent methyltransferases"/>
    <property type="match status" value="1"/>
</dbReference>
<keyword evidence="1" id="KW-0489">Methyltransferase</keyword>
<dbReference type="Gene3D" id="3.40.50.150">
    <property type="entry name" value="Vaccinia Virus protein VP39"/>
    <property type="match status" value="1"/>
</dbReference>
<evidence type="ECO:0000256" key="3">
    <source>
        <dbReference type="ARBA" id="ARBA00022691"/>
    </source>
</evidence>
<feature type="signal peptide" evidence="5">
    <location>
        <begin position="1"/>
        <end position="18"/>
    </location>
</feature>
<gene>
    <name evidence="8" type="ORF">DFH08DRAFT_779419</name>
</gene>
<dbReference type="Pfam" id="PF08100">
    <property type="entry name" value="Dimerisation"/>
    <property type="match status" value="1"/>
</dbReference>
<dbReference type="InterPro" id="IPR012967">
    <property type="entry name" value="COMT_dimerisation"/>
</dbReference>
<feature type="domain" description="O-methyltransferase C-terminal" evidence="6">
    <location>
        <begin position="299"/>
        <end position="411"/>
    </location>
</feature>
<sequence length="593" mass="63758">MTFAVLRALHAILGDALTDIEAVYAAADPPPTHKKANSFSRVYASPPPSPSSYSTSTPPNSDSTLEFPSLDAPYDPASAAEQLTAHPTVVAAINRIVAAAGQMAATVQVPFLTLCDAGMGYHLPSCLRVLEAAHVVEVLRDGPVHVREIAARTGVEQAKLAHILRLLATHHILREAAPDVFAANRISSLIDSGKPLRELVAKYVRVSALALFFFRYFLSFSYHILLSLPPFPSPRLPASFAPAALIHVHIREEDDRGGGGYPNRFRLERFEKAMAGTGSWEAPGAGLHGFDWASLPRGSVAVDVGGGIGSTSMLLASAERRSAIVIQDRPVVVEMGEKAWRAKCPELLDSGAVRFQVHDFFTPQPFTDAAVFLLRVVLHDWPDAFAHRILLRLREAAAPHTKLVLADFVLPLACVDDFGVGEGINVQVEGTEKMLAPAPLLANLGKASANAYWMDLTMQVTFNGQERTLREIVALALTAGWKVVRVTKAPGSLFRHIVAVPVAVLVSPQRRARAGSGSAFFDLPRVGGMAGAGNAEAGEMEMIERASSRCGTPTFGSRVDLPSVAKARARFGGVWSARDGRLAVRAVPRRLRL</sequence>
<evidence type="ECO:0008006" key="10">
    <source>
        <dbReference type="Google" id="ProtNLM"/>
    </source>
</evidence>
<evidence type="ECO:0000256" key="2">
    <source>
        <dbReference type="ARBA" id="ARBA00022679"/>
    </source>
</evidence>
<keyword evidence="5" id="KW-0732">Signal</keyword>
<dbReference type="SUPFAM" id="SSF46785">
    <property type="entry name" value="Winged helix' DNA-binding domain"/>
    <property type="match status" value="1"/>
</dbReference>
<dbReference type="Proteomes" id="UP001218218">
    <property type="component" value="Unassembled WGS sequence"/>
</dbReference>
<evidence type="ECO:0000256" key="1">
    <source>
        <dbReference type="ARBA" id="ARBA00022603"/>
    </source>
</evidence>
<organism evidence="8 9">
    <name type="scientific">Mycena albidolilacea</name>
    <dbReference type="NCBI Taxonomy" id="1033008"/>
    <lineage>
        <taxon>Eukaryota</taxon>
        <taxon>Fungi</taxon>
        <taxon>Dikarya</taxon>
        <taxon>Basidiomycota</taxon>
        <taxon>Agaricomycotina</taxon>
        <taxon>Agaricomycetes</taxon>
        <taxon>Agaricomycetidae</taxon>
        <taxon>Agaricales</taxon>
        <taxon>Marasmiineae</taxon>
        <taxon>Mycenaceae</taxon>
        <taxon>Mycena</taxon>
    </lineage>
</organism>
<keyword evidence="2" id="KW-0808">Transferase</keyword>
<keyword evidence="3" id="KW-0949">S-adenosyl-L-methionine</keyword>
<proteinExistence type="predicted"/>
<dbReference type="AlphaFoldDB" id="A0AAD7A2N2"/>
<evidence type="ECO:0000256" key="4">
    <source>
        <dbReference type="SAM" id="MobiDB-lite"/>
    </source>
</evidence>
<keyword evidence="9" id="KW-1185">Reference proteome</keyword>
<evidence type="ECO:0000256" key="5">
    <source>
        <dbReference type="SAM" id="SignalP"/>
    </source>
</evidence>
<dbReference type="EMBL" id="JARIHO010000018">
    <property type="protein sequence ID" value="KAJ7348126.1"/>
    <property type="molecule type" value="Genomic_DNA"/>
</dbReference>
<dbReference type="GO" id="GO:0032259">
    <property type="term" value="P:methylation"/>
    <property type="evidence" value="ECO:0007669"/>
    <property type="project" value="UniProtKB-KW"/>
</dbReference>
<name>A0AAD7A2N2_9AGAR</name>
<evidence type="ECO:0000313" key="8">
    <source>
        <dbReference type="EMBL" id="KAJ7348126.1"/>
    </source>
</evidence>
<dbReference type="Pfam" id="PF00891">
    <property type="entry name" value="Methyltransf_2"/>
    <property type="match status" value="1"/>
</dbReference>
<feature type="compositionally biased region" description="Low complexity" evidence="4">
    <location>
        <begin position="51"/>
        <end position="64"/>
    </location>
</feature>
<dbReference type="InterPro" id="IPR016461">
    <property type="entry name" value="COMT-like"/>
</dbReference>
<dbReference type="InterPro" id="IPR036388">
    <property type="entry name" value="WH-like_DNA-bd_sf"/>
</dbReference>